<feature type="compositionally biased region" description="Basic and acidic residues" evidence="2">
    <location>
        <begin position="295"/>
        <end position="308"/>
    </location>
</feature>
<sequence>MAKNIRCSNENCRTEITPTWRKIGTKPYCNACAVYAKRHNGKNRPLSQVQNDNNKLIKKIITINRPRKYMKENTNKRKNYKTTRTNKFTFVFKNTDVKQKNKKNTYERKVEFRKEKEKEKEKGEQEEEEEEEYVNNYKYDNDENEDDSDYNEEEEDDGDDDEEYNYNEDDSDVYQEEESQNENEKEKEPERGNEDEKSEEFFRNYKGSLMLKELLNEQKTCEVNRENQVFNSTYRKRKKKFNKRGTKTKKKPKSCTEPFKSTSYLKKESKPKQSRLGDSNQILKKKSISPFFHKSKSENEMDSNDNRNRSNRIHRIQETNKNFIGHNLNITTRLNNSSSMIFDTNSSFLTTSESSTSFDHDLQEDIFKFSSRTKKRKKLRKRRKKQIVSEMENKSVPFKRNECVAIRSNENQEIFAIIKGFYRSIKSNNIYIKVRWLLPKIHPFHPQWKLLDTKRLQKSDFQMGELEHIYQPISSVTRKLNFRFEDEKIY</sequence>
<dbReference type="Proteomes" id="UP001146793">
    <property type="component" value="Unassembled WGS sequence"/>
</dbReference>
<keyword evidence="1" id="KW-0863">Zinc-finger</keyword>
<accession>A0AAV8AFA7</accession>
<dbReference type="AlphaFoldDB" id="A0AAV8AFA7"/>
<dbReference type="SUPFAM" id="SSF57716">
    <property type="entry name" value="Glucocorticoid receptor-like (DNA-binding domain)"/>
    <property type="match status" value="1"/>
</dbReference>
<dbReference type="SMART" id="SM00401">
    <property type="entry name" value="ZnF_GATA"/>
    <property type="match status" value="1"/>
</dbReference>
<feature type="compositionally biased region" description="Acidic residues" evidence="2">
    <location>
        <begin position="142"/>
        <end position="181"/>
    </location>
</feature>
<dbReference type="EMBL" id="JANTQA010000008">
    <property type="protein sequence ID" value="KAJ3452879.1"/>
    <property type="molecule type" value="Genomic_DNA"/>
</dbReference>
<evidence type="ECO:0000256" key="2">
    <source>
        <dbReference type="SAM" id="MobiDB-lite"/>
    </source>
</evidence>
<feature type="compositionally biased region" description="Acidic residues" evidence="2">
    <location>
        <begin position="124"/>
        <end position="133"/>
    </location>
</feature>
<dbReference type="CDD" id="cd00202">
    <property type="entry name" value="ZnF_GATA"/>
    <property type="match status" value="1"/>
</dbReference>
<evidence type="ECO:0000313" key="5">
    <source>
        <dbReference type="Proteomes" id="UP001146793"/>
    </source>
</evidence>
<proteinExistence type="predicted"/>
<organism evidence="4 5">
    <name type="scientific">Anaeramoeba flamelloides</name>
    <dbReference type="NCBI Taxonomy" id="1746091"/>
    <lineage>
        <taxon>Eukaryota</taxon>
        <taxon>Metamonada</taxon>
        <taxon>Anaeramoebidae</taxon>
        <taxon>Anaeramoeba</taxon>
    </lineage>
</organism>
<feature type="region of interest" description="Disordered" evidence="2">
    <location>
        <begin position="233"/>
        <end position="310"/>
    </location>
</feature>
<evidence type="ECO:0000256" key="1">
    <source>
        <dbReference type="PROSITE-ProRule" id="PRU00094"/>
    </source>
</evidence>
<evidence type="ECO:0000259" key="3">
    <source>
        <dbReference type="PROSITE" id="PS50114"/>
    </source>
</evidence>
<feature type="compositionally biased region" description="Basic residues" evidence="2">
    <location>
        <begin position="234"/>
        <end position="253"/>
    </location>
</feature>
<feature type="compositionally biased region" description="Basic and acidic residues" evidence="2">
    <location>
        <begin position="112"/>
        <end position="123"/>
    </location>
</feature>
<evidence type="ECO:0000313" key="4">
    <source>
        <dbReference type="EMBL" id="KAJ3452879.1"/>
    </source>
</evidence>
<feature type="compositionally biased region" description="Basic and acidic residues" evidence="2">
    <location>
        <begin position="182"/>
        <end position="202"/>
    </location>
</feature>
<gene>
    <name evidence="4" type="ORF">M0812_04657</name>
</gene>
<dbReference type="Gene3D" id="3.30.50.10">
    <property type="entry name" value="Erythroid Transcription Factor GATA-1, subunit A"/>
    <property type="match status" value="1"/>
</dbReference>
<feature type="region of interest" description="Disordered" evidence="2">
    <location>
        <begin position="112"/>
        <end position="202"/>
    </location>
</feature>
<keyword evidence="1" id="KW-0479">Metal-binding</keyword>
<dbReference type="GO" id="GO:0006355">
    <property type="term" value="P:regulation of DNA-templated transcription"/>
    <property type="evidence" value="ECO:0007669"/>
    <property type="project" value="InterPro"/>
</dbReference>
<comment type="caution">
    <text evidence="4">The sequence shown here is derived from an EMBL/GenBank/DDBJ whole genome shotgun (WGS) entry which is preliminary data.</text>
</comment>
<feature type="domain" description="GATA-type" evidence="3">
    <location>
        <begin position="11"/>
        <end position="60"/>
    </location>
</feature>
<dbReference type="GO" id="GO:0043565">
    <property type="term" value="F:sequence-specific DNA binding"/>
    <property type="evidence" value="ECO:0007669"/>
    <property type="project" value="InterPro"/>
</dbReference>
<name>A0AAV8AFA7_9EUKA</name>
<reference evidence="4" key="1">
    <citation type="submission" date="2022-08" db="EMBL/GenBank/DDBJ databases">
        <title>Novel sulphate-reducing endosymbionts in the free-living metamonad Anaeramoeba.</title>
        <authorList>
            <person name="Jerlstrom-Hultqvist J."/>
            <person name="Cepicka I."/>
            <person name="Gallot-Lavallee L."/>
            <person name="Salas-Leiva D."/>
            <person name="Curtis B.A."/>
            <person name="Zahonova K."/>
            <person name="Pipaliya S."/>
            <person name="Dacks J."/>
            <person name="Roger A.J."/>
        </authorList>
    </citation>
    <scope>NUCLEOTIDE SEQUENCE</scope>
    <source>
        <strain evidence="4">Busselton2</strain>
    </source>
</reference>
<keyword evidence="1" id="KW-0862">Zinc</keyword>
<dbReference type="InterPro" id="IPR000679">
    <property type="entry name" value="Znf_GATA"/>
</dbReference>
<protein>
    <submittedName>
        <fullName evidence="4">Transcription factor gata-5</fullName>
    </submittedName>
</protein>
<dbReference type="PROSITE" id="PS50114">
    <property type="entry name" value="GATA_ZN_FINGER_2"/>
    <property type="match status" value="1"/>
</dbReference>
<dbReference type="InterPro" id="IPR013088">
    <property type="entry name" value="Znf_NHR/GATA"/>
</dbReference>
<dbReference type="GO" id="GO:0008270">
    <property type="term" value="F:zinc ion binding"/>
    <property type="evidence" value="ECO:0007669"/>
    <property type="project" value="UniProtKB-KW"/>
</dbReference>